<feature type="transmembrane region" description="Helical" evidence="1">
    <location>
        <begin position="69"/>
        <end position="93"/>
    </location>
</feature>
<organism evidence="2">
    <name type="scientific">Marivirga arenosa</name>
    <dbReference type="NCBI Taxonomy" id="3059076"/>
    <lineage>
        <taxon>Bacteria</taxon>
        <taxon>Pseudomonadati</taxon>
        <taxon>Bacteroidota</taxon>
        <taxon>Cytophagia</taxon>
        <taxon>Cytophagales</taxon>
        <taxon>Marivirgaceae</taxon>
        <taxon>Marivirga</taxon>
    </lineage>
</organism>
<dbReference type="Proteomes" id="UP001232019">
    <property type="component" value="Chromosome"/>
</dbReference>
<accession>A0AA49GEQ6</accession>
<dbReference type="AlphaFoldDB" id="A0AA49GEQ6"/>
<evidence type="ECO:0000256" key="1">
    <source>
        <dbReference type="SAM" id="Phobius"/>
    </source>
</evidence>
<name>A0AA49GEQ6_9BACT</name>
<reference evidence="2" key="1">
    <citation type="submission" date="2023-08" db="EMBL/GenBank/DDBJ databases">
        <title>Comparative genomics and taxonomic characterization of three novel marine species of genus Marivirga.</title>
        <authorList>
            <person name="Muhammad N."/>
            <person name="Kim S.-G."/>
        </authorList>
    </citation>
    <scope>NUCLEOTIDE SEQUENCE</scope>
    <source>
        <strain evidence="2">BKB1-2</strain>
    </source>
</reference>
<gene>
    <name evidence="2" type="ORF">QYS47_09420</name>
</gene>
<keyword evidence="1" id="KW-0472">Membrane</keyword>
<dbReference type="RefSeq" id="WP_322347756.1">
    <property type="nucleotide sequence ID" value="NZ_CP129968.2"/>
</dbReference>
<keyword evidence="1" id="KW-1133">Transmembrane helix</keyword>
<feature type="transmembrane region" description="Helical" evidence="1">
    <location>
        <begin position="12"/>
        <end position="32"/>
    </location>
</feature>
<proteinExistence type="predicted"/>
<evidence type="ECO:0000313" key="2">
    <source>
        <dbReference type="EMBL" id="WKK82296.2"/>
    </source>
</evidence>
<dbReference type="KEGG" id="marp:QYS47_09420"/>
<dbReference type="EMBL" id="CP129968">
    <property type="protein sequence ID" value="WKK82296.2"/>
    <property type="molecule type" value="Genomic_DNA"/>
</dbReference>
<keyword evidence="1" id="KW-0812">Transmembrane</keyword>
<protein>
    <submittedName>
        <fullName evidence="2">Uncharacterized protein</fullName>
    </submittedName>
</protein>
<sequence length="303" mass="35463">MQKIDYGDVNKFLVSIGLVLIGLAILAPYLYLKEDFGIYITKEQLLKFEEPIKNLIINKQFQITKIQRLVPWASLGLLILGLTSSIIGLVRWFKRQAKIDEKFDKEIQKLDLEIESLTPEEKIEKAKNEVQEIQLAEQLEFEDTQSNISHSSNKPYLDYMKIENQLYNLFKNLKSPNFEIYSEQKLGGIFNIDMLLKANTNKFSDRLIEIKYYKNKLPVISIQKSLDQLNTYISYYKKTTNKRVIPILLIVYNSENNSDDIIHSCGDRINKYSTDIPNLQRLKVEFIPEHELQSFNVSKLLKR</sequence>